<reference evidence="1 2" key="1">
    <citation type="submission" date="2014-02" db="EMBL/GenBank/DDBJ databases">
        <title>Plasmidome dynamics in the species complex Clostridium novyi sensu lato converts strains of independent lineages into distinctly different pathogens.</title>
        <authorList>
            <person name="Skarin H."/>
            <person name="Segerman B."/>
        </authorList>
    </citation>
    <scope>NUCLEOTIDE SEQUENCE [LARGE SCALE GENOMIC DNA]</scope>
    <source>
        <strain evidence="1 2">ATCC 27606</strain>
    </source>
</reference>
<organism evidence="1 2">
    <name type="scientific">Clostridium novyi B str. ATCC 27606</name>
    <dbReference type="NCBI Taxonomy" id="1443123"/>
    <lineage>
        <taxon>Bacteria</taxon>
        <taxon>Bacillati</taxon>
        <taxon>Bacillota</taxon>
        <taxon>Clostridia</taxon>
        <taxon>Eubacteriales</taxon>
        <taxon>Clostridiaceae</taxon>
        <taxon>Clostridium</taxon>
    </lineage>
</organism>
<dbReference type="SUPFAM" id="SSF52218">
    <property type="entry name" value="Flavoproteins"/>
    <property type="match status" value="1"/>
</dbReference>
<name>A0AA40IVG6_CLONO</name>
<accession>A0AA40IVG6</accession>
<gene>
    <name evidence="1" type="ORF">Z959_04795</name>
</gene>
<protein>
    <recommendedName>
        <fullName evidence="3">Flavodoxin-like domain-containing protein</fullName>
    </recommendedName>
</protein>
<comment type="caution">
    <text evidence="1">The sequence shown here is derived from an EMBL/GenBank/DDBJ whole genome shotgun (WGS) entry which is preliminary data.</text>
</comment>
<dbReference type="Proteomes" id="UP000027770">
    <property type="component" value="Unassembled WGS sequence"/>
</dbReference>
<evidence type="ECO:0008006" key="3">
    <source>
        <dbReference type="Google" id="ProtNLM"/>
    </source>
</evidence>
<dbReference type="AlphaFoldDB" id="A0AA40IVG6"/>
<proteinExistence type="predicted"/>
<dbReference type="EMBL" id="JENW01000015">
    <property type="protein sequence ID" value="KEI18104.1"/>
    <property type="molecule type" value="Genomic_DNA"/>
</dbReference>
<sequence>MFLTSTCVIPNKGKVAVAFGSYGWSGEAVPMITERLKSIKLKVVEDGFRFKFVPSNKDYKNADEFIEKFISLI</sequence>
<dbReference type="PANTHER" id="PTHR43717">
    <property type="entry name" value="ANAEROBIC NITRIC OXIDE REDUCTASE FLAVORUBREDOXIN"/>
    <property type="match status" value="1"/>
</dbReference>
<keyword evidence="2" id="KW-1185">Reference proteome</keyword>
<evidence type="ECO:0000313" key="2">
    <source>
        <dbReference type="Proteomes" id="UP000027770"/>
    </source>
</evidence>
<evidence type="ECO:0000313" key="1">
    <source>
        <dbReference type="EMBL" id="KEI18104.1"/>
    </source>
</evidence>
<dbReference type="PANTHER" id="PTHR43717:SF1">
    <property type="entry name" value="ANAEROBIC NITRIC OXIDE REDUCTASE FLAVORUBREDOXIN"/>
    <property type="match status" value="1"/>
</dbReference>
<dbReference type="InterPro" id="IPR029039">
    <property type="entry name" value="Flavoprotein-like_sf"/>
</dbReference>
<dbReference type="Gene3D" id="3.40.50.360">
    <property type="match status" value="1"/>
</dbReference>